<organism evidence="1 2">
    <name type="scientific">Irpex rosettiformis</name>
    <dbReference type="NCBI Taxonomy" id="378272"/>
    <lineage>
        <taxon>Eukaryota</taxon>
        <taxon>Fungi</taxon>
        <taxon>Dikarya</taxon>
        <taxon>Basidiomycota</taxon>
        <taxon>Agaricomycotina</taxon>
        <taxon>Agaricomycetes</taxon>
        <taxon>Polyporales</taxon>
        <taxon>Irpicaceae</taxon>
        <taxon>Irpex</taxon>
    </lineage>
</organism>
<evidence type="ECO:0000313" key="1">
    <source>
        <dbReference type="EMBL" id="KAI0086000.1"/>
    </source>
</evidence>
<keyword evidence="2" id="KW-1185">Reference proteome</keyword>
<name>A0ACB8TVD0_9APHY</name>
<evidence type="ECO:0000313" key="2">
    <source>
        <dbReference type="Proteomes" id="UP001055072"/>
    </source>
</evidence>
<protein>
    <submittedName>
        <fullName evidence="1">Uncharacterized protein</fullName>
    </submittedName>
</protein>
<sequence length="586" mass="67188">MDASPNSTIARVLDIPEILELVFSFLDKDLNKNNITVCKKWSELAMNIVWRDVNCPRRLFSLLAPMKRRVERYDVYDHWVFSKTFGVPDWTRFMQYSRRVRSMHYDERALATNSIISQEAFDEMSRSRTNLNILPNLRSLVWLATSVVRMRHSLLFQHESITSFTVYLHHTELYPLSAFVQEVLLRMPNLLNLDLRFERPAREIERELIELFAGLPMLQRVVLPVYTLTSKIIEQLSKHQHLGTIQFEYVNDQGHGEMQDVVDWDPQLGEGSFPALWDLSLSTKIPAITKFIHNGYMPSSLKSLYIHVLAAVPVESVSHFLEMLSNSCKHLTHLYLDFFTSSTISPTPPEWPRLNWASLRPILAFPQLISLELRWDRPLDISLSDIEEMASQWPHLETLLLNCEPMDMTIPPALDLRALLPFARHCPKLVELGLYMTASNDIPVPQLDYHTPTPTKPFSSLEQITVGGSRITDVGHVAMFLSQICPVGCTVAYGVAWPDGYGVVETAGNAEELGRMQEDATGNFQRWEEVNRMLPLLVRLRMDERKAREDVQREVEDLRIRCGLLAERRAAGGKLGFADGEGCVPF</sequence>
<comment type="caution">
    <text evidence="1">The sequence shown here is derived from an EMBL/GenBank/DDBJ whole genome shotgun (WGS) entry which is preliminary data.</text>
</comment>
<gene>
    <name evidence="1" type="ORF">BDY19DRAFT_996186</name>
</gene>
<dbReference type="Proteomes" id="UP001055072">
    <property type="component" value="Unassembled WGS sequence"/>
</dbReference>
<dbReference type="EMBL" id="MU274926">
    <property type="protein sequence ID" value="KAI0086000.1"/>
    <property type="molecule type" value="Genomic_DNA"/>
</dbReference>
<accession>A0ACB8TVD0</accession>
<reference evidence="1" key="1">
    <citation type="journal article" date="2021" name="Environ. Microbiol.">
        <title>Gene family expansions and transcriptome signatures uncover fungal adaptations to wood decay.</title>
        <authorList>
            <person name="Hage H."/>
            <person name="Miyauchi S."/>
            <person name="Viragh M."/>
            <person name="Drula E."/>
            <person name="Min B."/>
            <person name="Chaduli D."/>
            <person name="Navarro D."/>
            <person name="Favel A."/>
            <person name="Norest M."/>
            <person name="Lesage-Meessen L."/>
            <person name="Balint B."/>
            <person name="Merenyi Z."/>
            <person name="de Eugenio L."/>
            <person name="Morin E."/>
            <person name="Martinez A.T."/>
            <person name="Baldrian P."/>
            <person name="Stursova M."/>
            <person name="Martinez M.J."/>
            <person name="Novotny C."/>
            <person name="Magnuson J.K."/>
            <person name="Spatafora J.W."/>
            <person name="Maurice S."/>
            <person name="Pangilinan J."/>
            <person name="Andreopoulos W."/>
            <person name="LaButti K."/>
            <person name="Hundley H."/>
            <person name="Na H."/>
            <person name="Kuo A."/>
            <person name="Barry K."/>
            <person name="Lipzen A."/>
            <person name="Henrissat B."/>
            <person name="Riley R."/>
            <person name="Ahrendt S."/>
            <person name="Nagy L.G."/>
            <person name="Grigoriev I.V."/>
            <person name="Martin F."/>
            <person name="Rosso M.N."/>
        </authorList>
    </citation>
    <scope>NUCLEOTIDE SEQUENCE</scope>
    <source>
        <strain evidence="1">CBS 384.51</strain>
    </source>
</reference>
<proteinExistence type="predicted"/>